<keyword evidence="4" id="KW-0812">Transmembrane</keyword>
<organism evidence="5 6">
    <name type="scientific">Acrobeloides nanus</name>
    <dbReference type="NCBI Taxonomy" id="290746"/>
    <lineage>
        <taxon>Eukaryota</taxon>
        <taxon>Metazoa</taxon>
        <taxon>Ecdysozoa</taxon>
        <taxon>Nematoda</taxon>
        <taxon>Chromadorea</taxon>
        <taxon>Rhabditida</taxon>
        <taxon>Tylenchina</taxon>
        <taxon>Cephalobomorpha</taxon>
        <taxon>Cephaloboidea</taxon>
        <taxon>Cephalobidae</taxon>
        <taxon>Acrobeloides</taxon>
    </lineage>
</organism>
<proteinExistence type="inferred from homology"/>
<comment type="similarity">
    <text evidence="1">Belongs to the heat shock protein 70 family.</text>
</comment>
<keyword evidence="5" id="KW-1185">Reference proteome</keyword>
<dbReference type="SUPFAM" id="SSF53067">
    <property type="entry name" value="Actin-like ATPase domain"/>
    <property type="match status" value="1"/>
</dbReference>
<keyword evidence="2" id="KW-0547">Nucleotide-binding</keyword>
<dbReference type="InterPro" id="IPR043129">
    <property type="entry name" value="ATPase_NBD"/>
</dbReference>
<keyword evidence="4" id="KW-0472">Membrane</keyword>
<name>A0A914CLF7_9BILA</name>
<dbReference type="Gene3D" id="3.90.640.10">
    <property type="entry name" value="Actin, Chain A, domain 4"/>
    <property type="match status" value="1"/>
</dbReference>
<reference evidence="6" key="1">
    <citation type="submission" date="2022-11" db="UniProtKB">
        <authorList>
            <consortium name="WormBaseParasite"/>
        </authorList>
    </citation>
    <scope>IDENTIFICATION</scope>
</reference>
<dbReference type="GO" id="GO:0005524">
    <property type="term" value="F:ATP binding"/>
    <property type="evidence" value="ECO:0007669"/>
    <property type="project" value="UniProtKB-KW"/>
</dbReference>
<evidence type="ECO:0000256" key="4">
    <source>
        <dbReference type="SAM" id="Phobius"/>
    </source>
</evidence>
<feature type="transmembrane region" description="Helical" evidence="4">
    <location>
        <begin position="217"/>
        <end position="244"/>
    </location>
</feature>
<dbReference type="Gene3D" id="3.30.420.40">
    <property type="match status" value="2"/>
</dbReference>
<accession>A0A914CLF7</accession>
<dbReference type="WBParaSite" id="ACRNAN_scaffold1192.g14339.t1">
    <property type="protein sequence ID" value="ACRNAN_scaffold1192.g14339.t1"/>
    <property type="gene ID" value="ACRNAN_scaffold1192.g14339"/>
</dbReference>
<keyword evidence="3" id="KW-0067">ATP-binding</keyword>
<evidence type="ECO:0000313" key="6">
    <source>
        <dbReference type="WBParaSite" id="ACRNAN_scaffold1192.g14339.t1"/>
    </source>
</evidence>
<dbReference type="AlphaFoldDB" id="A0A914CLF7"/>
<dbReference type="GO" id="GO:0140662">
    <property type="term" value="F:ATP-dependent protein folding chaperone"/>
    <property type="evidence" value="ECO:0007669"/>
    <property type="project" value="InterPro"/>
</dbReference>
<evidence type="ECO:0000313" key="5">
    <source>
        <dbReference type="Proteomes" id="UP000887540"/>
    </source>
</evidence>
<dbReference type="Pfam" id="PF00012">
    <property type="entry name" value="HSP70"/>
    <property type="match status" value="1"/>
</dbReference>
<evidence type="ECO:0000256" key="3">
    <source>
        <dbReference type="ARBA" id="ARBA00022840"/>
    </source>
</evidence>
<evidence type="ECO:0000256" key="1">
    <source>
        <dbReference type="ARBA" id="ARBA00007381"/>
    </source>
</evidence>
<evidence type="ECO:0000256" key="2">
    <source>
        <dbReference type="ARBA" id="ARBA00022741"/>
    </source>
</evidence>
<protein>
    <submittedName>
        <fullName evidence="6">Uncharacterized protein</fullName>
    </submittedName>
</protein>
<dbReference type="Proteomes" id="UP000887540">
    <property type="component" value="Unplaced"/>
</dbReference>
<dbReference type="InterPro" id="IPR013126">
    <property type="entry name" value="Hsp_70_fam"/>
</dbReference>
<keyword evidence="4" id="KW-1133">Transmembrane helix</keyword>
<sequence>MIIGIHLGANYTRVAFIKDGLPQMLREIDIPRDGNADRLASVVSFHGNQIKIGTDGFKNQEREIVFDSCRVGTDYKKIIIEGEPLIYIDRDVLDGICKNIIHEIRYHMYLIIEVMKKRRIEIHDVLLVGGSTRLHFIREIIDSALKPVQKSEYRYDAIVIAEEAIALGCAIHGPKSPIEVVNVETYLETQDDQQTHLDIPDDQHPPLNPSSYTYDKFFIILGIVFIVIVILVLISMIIDLSFFINPS</sequence>